<dbReference type="GO" id="GO:0009243">
    <property type="term" value="P:O antigen biosynthetic process"/>
    <property type="evidence" value="ECO:0007669"/>
    <property type="project" value="InterPro"/>
</dbReference>
<gene>
    <name evidence="2" type="primary">rfbF</name>
    <name evidence="2" type="ORF">COS99_00130</name>
</gene>
<dbReference type="CDD" id="cd02524">
    <property type="entry name" value="G1P_cytidylyltransferase"/>
    <property type="match status" value="1"/>
</dbReference>
<dbReference type="PANTHER" id="PTHR47183:SF1">
    <property type="entry name" value="GLUCOSE-1-PHOSPHATE CYTIDYLYLTRANSFERASE"/>
    <property type="match status" value="1"/>
</dbReference>
<dbReference type="InterPro" id="IPR046981">
    <property type="entry name" value="G1P_cyt_trans"/>
</dbReference>
<dbReference type="Gene3D" id="3.90.550.10">
    <property type="entry name" value="Spore Coat Polysaccharide Biosynthesis Protein SpsA, Chain A"/>
    <property type="match status" value="1"/>
</dbReference>
<dbReference type="InterPro" id="IPR013446">
    <property type="entry name" value="G1P_cyt_trans-like"/>
</dbReference>
<keyword evidence="2" id="KW-0808">Transferase</keyword>
<evidence type="ECO:0000313" key="2">
    <source>
        <dbReference type="EMBL" id="PIU42463.1"/>
    </source>
</evidence>
<protein>
    <submittedName>
        <fullName evidence="2">Glucose-1-phosphate cytidylyltransferase</fullName>
    </submittedName>
</protein>
<accession>A0A2J0L2Z7</accession>
<evidence type="ECO:0000259" key="1">
    <source>
        <dbReference type="Pfam" id="PF00483"/>
    </source>
</evidence>
<organism evidence="2 3">
    <name type="scientific">Candidatus Aquitaenariimonas noxiae</name>
    <dbReference type="NCBI Taxonomy" id="1974741"/>
    <lineage>
        <taxon>Bacteria</taxon>
        <taxon>Pseudomonadati</taxon>
        <taxon>Candidatus Omnitrophota</taxon>
        <taxon>Candidatus Aquitaenariimonas</taxon>
    </lineage>
</organism>
<keyword evidence="2" id="KW-0548">Nucleotidyltransferase</keyword>
<dbReference type="NCBIfam" id="TIGR02623">
    <property type="entry name" value="G1P_cyt_trans"/>
    <property type="match status" value="1"/>
</dbReference>
<dbReference type="Pfam" id="PF00483">
    <property type="entry name" value="NTP_transferase"/>
    <property type="match status" value="1"/>
</dbReference>
<comment type="caution">
    <text evidence="2">The sequence shown here is derived from an EMBL/GenBank/DDBJ whole genome shotgun (WGS) entry which is preliminary data.</text>
</comment>
<reference evidence="2 3" key="1">
    <citation type="submission" date="2017-09" db="EMBL/GenBank/DDBJ databases">
        <title>Depth-based differentiation of microbial function through sediment-hosted aquifers and enrichment of novel symbionts in the deep terrestrial subsurface.</title>
        <authorList>
            <person name="Probst A.J."/>
            <person name="Ladd B."/>
            <person name="Jarett J.K."/>
            <person name="Geller-Mcgrath D.E."/>
            <person name="Sieber C.M."/>
            <person name="Emerson J.B."/>
            <person name="Anantharaman K."/>
            <person name="Thomas B.C."/>
            <person name="Malmstrom R."/>
            <person name="Stieglmeier M."/>
            <person name="Klingl A."/>
            <person name="Woyke T."/>
            <person name="Ryan C.M."/>
            <person name="Banfield J.F."/>
        </authorList>
    </citation>
    <scope>NUCLEOTIDE SEQUENCE [LARGE SCALE GENOMIC DNA]</scope>
    <source>
        <strain evidence="2">CG07_land_8_20_14_0_80_42_15</strain>
    </source>
</reference>
<sequence>MKAVILCGGIGTRIRDVSEILPKPMLPIGDKPILWHIMKIYANYGIRDFVLCLGYKGWTVKEFFLNYHTKVSDVTVSLGKSDCIQFYSATDEDDWNVTLAETGEKSQTGARIWNVRKYLEGEKYFCVTYGDGVSDINISDLLDVHKKSGVVCTVTGVRPEGRFGELVIEKDKVTEFSEKTNVRSGYVNGGFMVFDAAKVWKYFRHGEDLILEGHVLAQIARDGQLGVYKHDGFWYCCDTPREYAKLNELWESTKAPWKMWR</sequence>
<dbReference type="AlphaFoldDB" id="A0A2J0L2Z7"/>
<name>A0A2J0L2Z7_9BACT</name>
<dbReference type="InterPro" id="IPR005835">
    <property type="entry name" value="NTP_transferase_dom"/>
</dbReference>
<dbReference type="EMBL" id="PEWV01000002">
    <property type="protein sequence ID" value="PIU42463.1"/>
    <property type="molecule type" value="Genomic_DNA"/>
</dbReference>
<proteinExistence type="predicted"/>
<feature type="domain" description="Nucleotidyl transferase" evidence="1">
    <location>
        <begin position="2"/>
        <end position="197"/>
    </location>
</feature>
<evidence type="ECO:0000313" key="3">
    <source>
        <dbReference type="Proteomes" id="UP000230052"/>
    </source>
</evidence>
<dbReference type="Proteomes" id="UP000230052">
    <property type="component" value="Unassembled WGS sequence"/>
</dbReference>
<dbReference type="InterPro" id="IPR029044">
    <property type="entry name" value="Nucleotide-diphossugar_trans"/>
</dbReference>
<dbReference type="GO" id="GO:0047343">
    <property type="term" value="F:glucose-1-phosphate cytidylyltransferase activity"/>
    <property type="evidence" value="ECO:0007669"/>
    <property type="project" value="InterPro"/>
</dbReference>
<dbReference type="PANTHER" id="PTHR47183">
    <property type="entry name" value="GLUCOSE-1-PHOSPHATE CYTIDYLYLTRANSFERASE-RELATED"/>
    <property type="match status" value="1"/>
</dbReference>
<dbReference type="SUPFAM" id="SSF53448">
    <property type="entry name" value="Nucleotide-diphospho-sugar transferases"/>
    <property type="match status" value="1"/>
</dbReference>